<dbReference type="EMBL" id="AY576541">
    <property type="protein sequence ID" value="ABG79013.1"/>
    <property type="molecule type" value="Genomic_DNA"/>
</dbReference>
<keyword evidence="1" id="KW-1133">Transmembrane helix</keyword>
<evidence type="ECO:0000313" key="2">
    <source>
        <dbReference type="EMBL" id="ABG79013.1"/>
    </source>
</evidence>
<gene>
    <name evidence="2" type="primary">tadG</name>
</gene>
<keyword evidence="1" id="KW-0812">Transmembrane</keyword>
<dbReference type="SUPFAM" id="SSF53300">
    <property type="entry name" value="vWA-like"/>
    <property type="match status" value="1"/>
</dbReference>
<protein>
    <submittedName>
        <fullName evidence="2">TadG</fullName>
    </submittedName>
</protein>
<sequence length="478" mass="53882">MTNVINNHIGSIIYAKKEILLLNRLEKNKPLLNTILMFLENKKGGIIIPFFISLPFFIAIIMLLFDFTQLINNKIKLSDALEQGALALTAENNAKNDTRNNELISAYINFYLGHRHQLTQYNNITVNYQQNPDRLYHTQLSQYHIDANIEQPTLFPFTSLLIDHDNFIIGGSAAAIKDVPAMDVVFVTDFSGSMEGDFHNPDDPEVLSKLDELKRIFFKIADDIYTANKDSTISFSPFSWGTKSADNKKCSLHFMPKEKNKIYPIPSNEIERNTEAHQEKYMIAITENIDYLATIENIGTNNEKIVIPLDHVHDELCLYSSNAYPISLAKDIDDLNVIKTMNEGGSTLVSSGIMQGADLLMDGVNHNKLMIILSDGHDYPTTAVVHDKTITSAKEVRVNVDISRQLVQHGMCKKIRETVGRIVFIGIGYNPSANHYINWAEDCVDTENFYLAMNTKELEDSIRSALVSDKVGTNTPVN</sequence>
<accession>Q0VIP1</accession>
<feature type="transmembrane region" description="Helical" evidence="1">
    <location>
        <begin position="46"/>
        <end position="67"/>
    </location>
</feature>
<proteinExistence type="predicted"/>
<organism evidence="2">
    <name type="scientific">Yersinia ruckeri</name>
    <dbReference type="NCBI Taxonomy" id="29486"/>
    <lineage>
        <taxon>Bacteria</taxon>
        <taxon>Pseudomonadati</taxon>
        <taxon>Pseudomonadota</taxon>
        <taxon>Gammaproteobacteria</taxon>
        <taxon>Enterobacterales</taxon>
        <taxon>Yersiniaceae</taxon>
        <taxon>Yersinia</taxon>
    </lineage>
</organism>
<evidence type="ECO:0000256" key="1">
    <source>
        <dbReference type="SAM" id="Phobius"/>
    </source>
</evidence>
<dbReference type="InterPro" id="IPR036465">
    <property type="entry name" value="vWFA_dom_sf"/>
</dbReference>
<name>Q0VIP1_YERRU</name>
<dbReference type="AlphaFoldDB" id="Q0VIP1"/>
<dbReference type="RefSeq" id="WP_234055422.1">
    <property type="nucleotide sequence ID" value="NZ_CP084652.1"/>
</dbReference>
<keyword evidence="1" id="KW-0472">Membrane</keyword>
<reference evidence="2" key="1">
    <citation type="submission" date="2006-12" db="EMBL/GenBank/DDBJ databases">
        <title>Yersinia ruckeri tad genes.</title>
        <authorList>
            <person name="Mendez Sotorrio M.J."/>
            <person name="Guijarro J.A."/>
        </authorList>
    </citation>
    <scope>NUCLEOTIDE SEQUENCE</scope>
    <source>
        <strain evidence="2">150</strain>
    </source>
</reference>
<dbReference type="Gene3D" id="3.40.50.410">
    <property type="entry name" value="von Willebrand factor, type A domain"/>
    <property type="match status" value="1"/>
</dbReference>